<dbReference type="Pfam" id="PF00892">
    <property type="entry name" value="EamA"/>
    <property type="match status" value="1"/>
</dbReference>
<evidence type="ECO:0000256" key="2">
    <source>
        <dbReference type="ARBA" id="ARBA00022475"/>
    </source>
</evidence>
<dbReference type="InterPro" id="IPR037185">
    <property type="entry name" value="EmrE-like"/>
</dbReference>
<name>A0A382L3S8_9ZZZZ</name>
<dbReference type="EMBL" id="UINC01083649">
    <property type="protein sequence ID" value="SVC29551.1"/>
    <property type="molecule type" value="Genomic_DNA"/>
</dbReference>
<organism evidence="8">
    <name type="scientific">marine metagenome</name>
    <dbReference type="NCBI Taxonomy" id="408172"/>
    <lineage>
        <taxon>unclassified sequences</taxon>
        <taxon>metagenomes</taxon>
        <taxon>ecological metagenomes</taxon>
    </lineage>
</organism>
<dbReference type="PANTHER" id="PTHR42920:SF5">
    <property type="entry name" value="EAMA DOMAIN-CONTAINING PROTEIN"/>
    <property type="match status" value="1"/>
</dbReference>
<keyword evidence="5 6" id="KW-0472">Membrane</keyword>
<dbReference type="GO" id="GO:0005886">
    <property type="term" value="C:plasma membrane"/>
    <property type="evidence" value="ECO:0007669"/>
    <property type="project" value="UniProtKB-SubCell"/>
</dbReference>
<keyword evidence="4 6" id="KW-1133">Transmembrane helix</keyword>
<dbReference type="SUPFAM" id="SSF103481">
    <property type="entry name" value="Multidrug resistance efflux transporter EmrE"/>
    <property type="match status" value="1"/>
</dbReference>
<evidence type="ECO:0000256" key="1">
    <source>
        <dbReference type="ARBA" id="ARBA00004651"/>
    </source>
</evidence>
<evidence type="ECO:0000259" key="7">
    <source>
        <dbReference type="Pfam" id="PF00892"/>
    </source>
</evidence>
<gene>
    <name evidence="8" type="ORF">METZ01_LOCUS282405</name>
</gene>
<comment type="subcellular location">
    <subcellularLocation>
        <location evidence="1">Cell membrane</location>
        <topology evidence="1">Multi-pass membrane protein</topology>
    </subcellularLocation>
</comment>
<feature type="transmembrane region" description="Helical" evidence="6">
    <location>
        <begin position="84"/>
        <end position="103"/>
    </location>
</feature>
<protein>
    <recommendedName>
        <fullName evidence="7">EamA domain-containing protein</fullName>
    </recommendedName>
</protein>
<feature type="domain" description="EamA" evidence="7">
    <location>
        <begin position="2"/>
        <end position="126"/>
    </location>
</feature>
<feature type="transmembrane region" description="Helical" evidence="6">
    <location>
        <begin position="165"/>
        <end position="184"/>
    </location>
</feature>
<dbReference type="InterPro" id="IPR051258">
    <property type="entry name" value="Diverse_Substrate_Transporter"/>
</dbReference>
<keyword evidence="2" id="KW-1003">Cell membrane</keyword>
<dbReference type="AlphaFoldDB" id="A0A382L3S8"/>
<accession>A0A382L3S8</accession>
<sequence length="189" mass="20587">MLLVCVTVVWGWTFVIVRDATSPGVYGVVPFLTLRFTVASVTLIFFSRRINRHTLTAGFGFGVVVSIGYLCQTFGLRYTTATNSGLITGLFVIFVPVTDFLLFKKRPPHEFLLIVCVSFVGIALLSDGNLDGFNFGDLLTLVCAGAFGIDISLLSRYAKNHDSGALMLVQMISSSIVCAVVWGITEPFK</sequence>
<evidence type="ECO:0000313" key="8">
    <source>
        <dbReference type="EMBL" id="SVC29551.1"/>
    </source>
</evidence>
<feature type="transmembrane region" description="Helical" evidence="6">
    <location>
        <begin position="28"/>
        <end position="46"/>
    </location>
</feature>
<dbReference type="PANTHER" id="PTHR42920">
    <property type="entry name" value="OS03G0707200 PROTEIN-RELATED"/>
    <property type="match status" value="1"/>
</dbReference>
<keyword evidence="3 6" id="KW-0812">Transmembrane</keyword>
<feature type="transmembrane region" description="Helical" evidence="6">
    <location>
        <begin position="110"/>
        <end position="126"/>
    </location>
</feature>
<evidence type="ECO:0000256" key="3">
    <source>
        <dbReference type="ARBA" id="ARBA00022692"/>
    </source>
</evidence>
<reference evidence="8" key="1">
    <citation type="submission" date="2018-05" db="EMBL/GenBank/DDBJ databases">
        <authorList>
            <person name="Lanie J.A."/>
            <person name="Ng W.-L."/>
            <person name="Kazmierczak K.M."/>
            <person name="Andrzejewski T.M."/>
            <person name="Davidsen T.M."/>
            <person name="Wayne K.J."/>
            <person name="Tettelin H."/>
            <person name="Glass J.I."/>
            <person name="Rusch D."/>
            <person name="Podicherti R."/>
            <person name="Tsui H.-C.T."/>
            <person name="Winkler M.E."/>
        </authorList>
    </citation>
    <scope>NUCLEOTIDE SEQUENCE</scope>
</reference>
<evidence type="ECO:0000256" key="4">
    <source>
        <dbReference type="ARBA" id="ARBA00022989"/>
    </source>
</evidence>
<proteinExistence type="predicted"/>
<dbReference type="InterPro" id="IPR000620">
    <property type="entry name" value="EamA_dom"/>
</dbReference>
<evidence type="ECO:0000256" key="5">
    <source>
        <dbReference type="ARBA" id="ARBA00023136"/>
    </source>
</evidence>
<feature type="non-terminal residue" evidence="8">
    <location>
        <position position="189"/>
    </location>
</feature>
<feature type="transmembrane region" description="Helical" evidence="6">
    <location>
        <begin position="58"/>
        <end position="78"/>
    </location>
</feature>
<feature type="transmembrane region" description="Helical" evidence="6">
    <location>
        <begin position="138"/>
        <end position="158"/>
    </location>
</feature>
<evidence type="ECO:0000256" key="6">
    <source>
        <dbReference type="SAM" id="Phobius"/>
    </source>
</evidence>